<dbReference type="Pfam" id="PF00578">
    <property type="entry name" value="AhpC-TSA"/>
    <property type="match status" value="1"/>
</dbReference>
<dbReference type="PANTHER" id="PTHR42852:SF1">
    <property type="entry name" value="THIOREDOXIN-LIKE PROTEIN YNEN"/>
    <property type="match status" value="1"/>
</dbReference>
<evidence type="ECO:0000256" key="1">
    <source>
        <dbReference type="ARBA" id="ARBA00023157"/>
    </source>
</evidence>
<dbReference type="InterPro" id="IPR013766">
    <property type="entry name" value="Thioredoxin_domain"/>
</dbReference>
<keyword evidence="4" id="KW-1185">Reference proteome</keyword>
<evidence type="ECO:0000313" key="3">
    <source>
        <dbReference type="EMBL" id="ANC76013.1"/>
    </source>
</evidence>
<dbReference type="InterPro" id="IPR036249">
    <property type="entry name" value="Thioredoxin-like_sf"/>
</dbReference>
<dbReference type="RefSeq" id="WP_066391500.1">
    <property type="nucleotide sequence ID" value="NZ_CP015378.1"/>
</dbReference>
<dbReference type="CDD" id="cd02966">
    <property type="entry name" value="TlpA_like_family"/>
    <property type="match status" value="1"/>
</dbReference>
<protein>
    <recommendedName>
        <fullName evidence="2">Thioredoxin domain-containing protein</fullName>
    </recommendedName>
</protein>
<dbReference type="KEGG" id="fpn:ABE65_003965"/>
<keyword evidence="1" id="KW-1015">Disulfide bond</keyword>
<proteinExistence type="predicted"/>
<dbReference type="SUPFAM" id="SSF52833">
    <property type="entry name" value="Thioredoxin-like"/>
    <property type="match status" value="1"/>
</dbReference>
<gene>
    <name evidence="3" type="ORF">ABE65_003965</name>
</gene>
<sequence length="183" mass="21429">MRIKSIVILLLFAGLIGLAFYTAMDEKEEQQTEVKEEENTGLKRGSKAPTFSLRTLDGKQVDLKDYRGKKVIVNFWATWCPPCREEMPEMEKFYNEYRNKDIEILAVNLEYSESNTEKVRKFVQEYKLSFPIPLDEKNTIGKQFRAVSIPTSYFIDEKGIIKNSHIGPMDYDFMKSEIDKMNR</sequence>
<dbReference type="GO" id="GO:0016209">
    <property type="term" value="F:antioxidant activity"/>
    <property type="evidence" value="ECO:0007669"/>
    <property type="project" value="InterPro"/>
</dbReference>
<feature type="domain" description="Thioredoxin" evidence="2">
    <location>
        <begin position="42"/>
        <end position="183"/>
    </location>
</feature>
<accession>A0A160IJ12</accession>
<dbReference type="PANTHER" id="PTHR42852">
    <property type="entry name" value="THIOL:DISULFIDE INTERCHANGE PROTEIN DSBE"/>
    <property type="match status" value="1"/>
</dbReference>
<dbReference type="InterPro" id="IPR000866">
    <property type="entry name" value="AhpC/TSA"/>
</dbReference>
<organism evidence="3 4">
    <name type="scientific">Fictibacillus phosphorivorans</name>
    <dbReference type="NCBI Taxonomy" id="1221500"/>
    <lineage>
        <taxon>Bacteria</taxon>
        <taxon>Bacillati</taxon>
        <taxon>Bacillota</taxon>
        <taxon>Bacilli</taxon>
        <taxon>Bacillales</taxon>
        <taxon>Fictibacillaceae</taxon>
        <taxon>Fictibacillus</taxon>
    </lineage>
</organism>
<dbReference type="GO" id="GO:0016491">
    <property type="term" value="F:oxidoreductase activity"/>
    <property type="evidence" value="ECO:0007669"/>
    <property type="project" value="InterPro"/>
</dbReference>
<dbReference type="STRING" id="1221500.ABE65_003965"/>
<dbReference type="InterPro" id="IPR050553">
    <property type="entry name" value="Thioredoxin_ResA/DsbE_sf"/>
</dbReference>
<dbReference type="Gene3D" id="3.40.30.10">
    <property type="entry name" value="Glutaredoxin"/>
    <property type="match status" value="1"/>
</dbReference>
<dbReference type="Proteomes" id="UP000076623">
    <property type="component" value="Chromosome"/>
</dbReference>
<dbReference type="EMBL" id="CP015378">
    <property type="protein sequence ID" value="ANC76013.1"/>
    <property type="molecule type" value="Genomic_DNA"/>
</dbReference>
<reference evidence="3 4" key="1">
    <citation type="submission" date="2016-04" db="EMBL/GenBank/DDBJ databases">
        <title>Complete genome sequence of Fictibacillus phosphorivorans G25-29, a strain toxic to nematodes.</title>
        <authorList>
            <person name="Zheng Z."/>
        </authorList>
    </citation>
    <scope>NUCLEOTIDE SEQUENCE [LARGE SCALE GENOMIC DNA]</scope>
    <source>
        <strain evidence="3 4">G25-29</strain>
    </source>
</reference>
<name>A0A160IJ12_9BACL</name>
<dbReference type="PROSITE" id="PS51352">
    <property type="entry name" value="THIOREDOXIN_2"/>
    <property type="match status" value="1"/>
</dbReference>
<dbReference type="AlphaFoldDB" id="A0A160IJ12"/>
<dbReference type="InterPro" id="IPR017937">
    <property type="entry name" value="Thioredoxin_CS"/>
</dbReference>
<evidence type="ECO:0000313" key="4">
    <source>
        <dbReference type="Proteomes" id="UP000076623"/>
    </source>
</evidence>
<evidence type="ECO:0000259" key="2">
    <source>
        <dbReference type="PROSITE" id="PS51352"/>
    </source>
</evidence>
<dbReference type="PROSITE" id="PS00194">
    <property type="entry name" value="THIOREDOXIN_1"/>
    <property type="match status" value="1"/>
</dbReference>